<evidence type="ECO:0000256" key="3">
    <source>
        <dbReference type="ARBA" id="ARBA00023125"/>
    </source>
</evidence>
<dbReference type="GO" id="GO:0016787">
    <property type="term" value="F:hydrolase activity"/>
    <property type="evidence" value="ECO:0007669"/>
    <property type="project" value="UniProtKB-KW"/>
</dbReference>
<evidence type="ECO:0000313" key="5">
    <source>
        <dbReference type="EMBL" id="MDY0405172.1"/>
    </source>
</evidence>
<accession>A0ABU5CFS5</accession>
<organism evidence="5 6">
    <name type="scientific">Tigheibacillus jepli</name>
    <dbReference type="NCBI Taxonomy" id="3035914"/>
    <lineage>
        <taxon>Bacteria</taxon>
        <taxon>Bacillati</taxon>
        <taxon>Bacillota</taxon>
        <taxon>Bacilli</taxon>
        <taxon>Bacillales</taxon>
        <taxon>Bacillaceae</taxon>
        <taxon>Tigheibacillus</taxon>
    </lineage>
</organism>
<dbReference type="Gene3D" id="3.90.220.20">
    <property type="entry name" value="DNA methylase specificity domains"/>
    <property type="match status" value="1"/>
</dbReference>
<keyword evidence="5" id="KW-0255">Endonuclease</keyword>
<sequence length="271" mass="31565">MNNFQDMSFINGAKRNRWKILNLSEVINDESRKVVKIPKREYLENGHYPIIDQGKSFIGGYTDLENGIYNEVPFLVFGDHTRVVKYVENPSFIGADGVKVLKNKLGEEELNTRYLYYFLNNVKLPNTGYNRHFKFLKQVVIPIPPIETQKKIVDVLDKAQEIINKRKQQITALSTLTQSVFVNMFIENDIGNGKVPLKELCEFNPKKSELKEEDPNLGVSFIPMESVSENGDMELNEIRTLEEVYKKYTYFREGMFYSQKLLLAWKMVKVQ</sequence>
<dbReference type="SUPFAM" id="SSF116734">
    <property type="entry name" value="DNA methylase specificity domain"/>
    <property type="match status" value="1"/>
</dbReference>
<dbReference type="Proteomes" id="UP001228376">
    <property type="component" value="Unassembled WGS sequence"/>
</dbReference>
<proteinExistence type="inferred from homology"/>
<dbReference type="GO" id="GO:0004519">
    <property type="term" value="F:endonuclease activity"/>
    <property type="evidence" value="ECO:0007669"/>
    <property type="project" value="UniProtKB-KW"/>
</dbReference>
<keyword evidence="2" id="KW-0680">Restriction system</keyword>
<keyword evidence="5" id="KW-0378">Hydrolase</keyword>
<dbReference type="Pfam" id="PF01420">
    <property type="entry name" value="Methylase_S"/>
    <property type="match status" value="1"/>
</dbReference>
<evidence type="ECO:0000256" key="2">
    <source>
        <dbReference type="ARBA" id="ARBA00022747"/>
    </source>
</evidence>
<dbReference type="InterPro" id="IPR044946">
    <property type="entry name" value="Restrct_endonuc_typeI_TRD_sf"/>
</dbReference>
<protein>
    <submittedName>
        <fullName evidence="5">Restriction endonuclease subunit S</fullName>
        <ecNumber evidence="5">3.1.21.-</ecNumber>
    </submittedName>
</protein>
<keyword evidence="3" id="KW-0238">DNA-binding</keyword>
<name>A0ABU5CFS5_9BACI</name>
<dbReference type="InterPro" id="IPR052021">
    <property type="entry name" value="Type-I_RS_S_subunit"/>
</dbReference>
<dbReference type="Gene3D" id="1.10.287.1120">
    <property type="entry name" value="Bipartite methylase S protein"/>
    <property type="match status" value="1"/>
</dbReference>
<comment type="similarity">
    <text evidence="1">Belongs to the type-I restriction system S methylase family.</text>
</comment>
<keyword evidence="6" id="KW-1185">Reference proteome</keyword>
<feature type="domain" description="Type I restriction modification DNA specificity" evidence="4">
    <location>
        <begin position="18"/>
        <end position="171"/>
    </location>
</feature>
<evidence type="ECO:0000256" key="1">
    <source>
        <dbReference type="ARBA" id="ARBA00010923"/>
    </source>
</evidence>
<dbReference type="RefSeq" id="WP_320384437.1">
    <property type="nucleotide sequence ID" value="NZ_JAROCA020000001.1"/>
</dbReference>
<keyword evidence="5" id="KW-0540">Nuclease</keyword>
<dbReference type="InterPro" id="IPR000055">
    <property type="entry name" value="Restrct_endonuc_typeI_TRD"/>
</dbReference>
<dbReference type="PANTHER" id="PTHR30408">
    <property type="entry name" value="TYPE-1 RESTRICTION ENZYME ECOKI SPECIFICITY PROTEIN"/>
    <property type="match status" value="1"/>
</dbReference>
<reference evidence="5 6" key="1">
    <citation type="submission" date="2023-10" db="EMBL/GenBank/DDBJ databases">
        <title>179-bfca-hs.</title>
        <authorList>
            <person name="Miliotis G."/>
            <person name="Sengupta P."/>
            <person name="Hameed A."/>
            <person name="Chuvochina M."/>
            <person name="Mcdonagh F."/>
            <person name="Simpson A.C."/>
            <person name="Singh N.K."/>
            <person name="Rekha P.D."/>
            <person name="Raman K."/>
            <person name="Hugenholtz P."/>
            <person name="Venkateswaran K."/>
        </authorList>
    </citation>
    <scope>NUCLEOTIDE SEQUENCE [LARGE SCALE GENOMIC DNA]</scope>
    <source>
        <strain evidence="5 6">179-BFC-A-HS</strain>
    </source>
</reference>
<dbReference type="PANTHER" id="PTHR30408:SF12">
    <property type="entry name" value="TYPE I RESTRICTION ENZYME MJAVIII SPECIFICITY SUBUNIT"/>
    <property type="match status" value="1"/>
</dbReference>
<comment type="caution">
    <text evidence="5">The sequence shown here is derived from an EMBL/GenBank/DDBJ whole genome shotgun (WGS) entry which is preliminary data.</text>
</comment>
<dbReference type="EMBL" id="JAROCA020000001">
    <property type="protein sequence ID" value="MDY0405172.1"/>
    <property type="molecule type" value="Genomic_DNA"/>
</dbReference>
<gene>
    <name evidence="5" type="ORF">P5G51_006935</name>
</gene>
<evidence type="ECO:0000313" key="6">
    <source>
        <dbReference type="Proteomes" id="UP001228376"/>
    </source>
</evidence>
<evidence type="ECO:0000259" key="4">
    <source>
        <dbReference type="Pfam" id="PF01420"/>
    </source>
</evidence>
<dbReference type="EC" id="3.1.21.-" evidence="5"/>